<evidence type="ECO:0000256" key="2">
    <source>
        <dbReference type="SAM" id="Phobius"/>
    </source>
</evidence>
<gene>
    <name evidence="3" type="ORF">OXX778_LOCUS17313</name>
</gene>
<feature type="compositionally biased region" description="Polar residues" evidence="1">
    <location>
        <begin position="97"/>
        <end position="108"/>
    </location>
</feature>
<keyword evidence="2" id="KW-0812">Transmembrane</keyword>
<name>A0A814I2S9_9BILA</name>
<feature type="transmembrane region" description="Helical" evidence="2">
    <location>
        <begin position="32"/>
        <end position="53"/>
    </location>
</feature>
<evidence type="ECO:0000256" key="1">
    <source>
        <dbReference type="SAM" id="MobiDB-lite"/>
    </source>
</evidence>
<dbReference type="EMBL" id="CAJNOC010004382">
    <property type="protein sequence ID" value="CAF1019647.1"/>
    <property type="molecule type" value="Genomic_DNA"/>
</dbReference>
<organism evidence="3 4">
    <name type="scientific">Brachionus calyciflorus</name>
    <dbReference type="NCBI Taxonomy" id="104777"/>
    <lineage>
        <taxon>Eukaryota</taxon>
        <taxon>Metazoa</taxon>
        <taxon>Spiralia</taxon>
        <taxon>Gnathifera</taxon>
        <taxon>Rotifera</taxon>
        <taxon>Eurotatoria</taxon>
        <taxon>Monogononta</taxon>
        <taxon>Pseudotrocha</taxon>
        <taxon>Ploima</taxon>
        <taxon>Brachionidae</taxon>
        <taxon>Brachionus</taxon>
    </lineage>
</organism>
<proteinExistence type="predicted"/>
<accession>A0A814I2S9</accession>
<dbReference type="Proteomes" id="UP000663879">
    <property type="component" value="Unassembled WGS sequence"/>
</dbReference>
<reference evidence="3" key="1">
    <citation type="submission" date="2021-02" db="EMBL/GenBank/DDBJ databases">
        <authorList>
            <person name="Nowell W R."/>
        </authorList>
    </citation>
    <scope>NUCLEOTIDE SEQUENCE</scope>
    <source>
        <strain evidence="3">Ploen Becks lab</strain>
    </source>
</reference>
<keyword evidence="4" id="KW-1185">Reference proteome</keyword>
<dbReference type="AlphaFoldDB" id="A0A814I2S9"/>
<comment type="caution">
    <text evidence="3">The sequence shown here is derived from an EMBL/GenBank/DDBJ whole genome shotgun (WGS) entry which is preliminary data.</text>
</comment>
<keyword evidence="2" id="KW-1133">Transmembrane helix</keyword>
<feature type="region of interest" description="Disordered" evidence="1">
    <location>
        <begin position="147"/>
        <end position="190"/>
    </location>
</feature>
<feature type="region of interest" description="Disordered" evidence="1">
    <location>
        <begin position="77"/>
        <end position="108"/>
    </location>
</feature>
<evidence type="ECO:0000313" key="4">
    <source>
        <dbReference type="Proteomes" id="UP000663879"/>
    </source>
</evidence>
<protein>
    <submittedName>
        <fullName evidence="3">Uncharacterized protein</fullName>
    </submittedName>
</protein>
<feature type="compositionally biased region" description="Polar residues" evidence="1">
    <location>
        <begin position="166"/>
        <end position="177"/>
    </location>
</feature>
<evidence type="ECO:0000313" key="3">
    <source>
        <dbReference type="EMBL" id="CAF1019647.1"/>
    </source>
</evidence>
<sequence length="211" mass="24554">MNIFKFIDDYRNRRTYYDGFWYQVRDLYWNTYYPQLFLLLIVFVWCLFMLFKLSRRAIEGVRSWRESKRVGRVCSEDSSELTGGRGGSSEEARSQSIQEGCSRSSPIAESGYSSIEHRRNLVDSGAWQTNNSSRYLKTERKSPSCFLRSDDSDYSNPNLSKPPKINFSTPKSAPNRYSSESSSSFIEPPRRKNLNFNKAIDCIQLYTNPTT</sequence>
<keyword evidence="2" id="KW-0472">Membrane</keyword>